<accession>A0ACD5HHQ1</accession>
<gene>
    <name evidence="1" type="ORF">HHS34_004180</name>
</gene>
<evidence type="ECO:0000313" key="2">
    <source>
        <dbReference type="Proteomes" id="UP001195965"/>
    </source>
</evidence>
<organism evidence="1 2">
    <name type="scientific">Acidithiobacillus montserratensis</name>
    <dbReference type="NCBI Taxonomy" id="2729135"/>
    <lineage>
        <taxon>Bacteria</taxon>
        <taxon>Pseudomonadati</taxon>
        <taxon>Pseudomonadota</taxon>
        <taxon>Acidithiobacillia</taxon>
        <taxon>Acidithiobacillales</taxon>
        <taxon>Acidithiobacillaceae</taxon>
        <taxon>Acidithiobacillus</taxon>
    </lineage>
</organism>
<name>A0ACD5HHQ1_9PROT</name>
<dbReference type="Proteomes" id="UP001195965">
    <property type="component" value="Chromosome"/>
</dbReference>
<dbReference type="EMBL" id="CP127526">
    <property type="protein sequence ID" value="XRI74404.1"/>
    <property type="molecule type" value="Genomic_DNA"/>
</dbReference>
<sequence length="681" mass="74113">MTTSAPIIDGGYMHNRRTFLKLLGLGAISIPVAELALHSGKLISQAYAGSALVTPPGHYFTSWIGNSFAGKGSNGQGRWVQDEIVAMTVTGDGTLLTASLWDEAGRCTGLYKDGDTNQQCLMAEGEGKANAWGWGTAGTSVAAVDGWIFISNTAGHLLQFRWTEPGNIQSAIHYQGYETTGLVTAMAARSGFLAIAGKDGKIQIRQVQDMRLERELPIPGVRGIAINAQNTLWILQGSNIRHVGLDGQMLPGTIPHMDQTTALSISPDNSLLVCDNGPRQQILQYNIDAAPRLVARYGLEGGLRAGTPGEMAPDKFFALRGTGMDTQGNLYVGMCFGPNPNSPVVIRSLDRHSKPRWELSKYAWVTAFCFDPLHDGTVVYGPESIFSYDPAKAPGTGWKATAITLDPIRYPHDPRIMGKNACSTEIRHIQGKRLLYTMGQVGGGYDLYAFEASPSQIAYPVAAVKGDGFAWNVDARGGIWRGQTPDQHIWHYAFASWSDAGIPQFKEPVRYPIPSLFTRVTRAHYDSASDSLYIGGYTNEKPKKSWGLIGAVIARYDQWTNAHPQLRWAINTPLDGHDLPPKAFDIAGDYLFTVAVFPTHGKDAVVTIFRLEDGKKVGTISPGQSVGSQSGWIDMIHAIHALRRKNGQYLIMVEEDARGKNLVYQWTPSKADTGVSSLGDT</sequence>
<evidence type="ECO:0000313" key="1">
    <source>
        <dbReference type="EMBL" id="XRI74404.1"/>
    </source>
</evidence>
<proteinExistence type="predicted"/>
<protein>
    <submittedName>
        <fullName evidence="1">Uncharacterized protein</fullName>
    </submittedName>
</protein>
<keyword evidence="2" id="KW-1185">Reference proteome</keyword>
<reference evidence="1 2" key="1">
    <citation type="journal article" date="2021" name="ISME J.">
        <title>Genomic evolution of the class Acidithiobacillia: deep-branching Proteobacteria living in extreme acidic conditions.</title>
        <authorList>
            <person name="Moya-Beltran A."/>
            <person name="Beard S."/>
            <person name="Rojas-Villalobos C."/>
            <person name="Issotta F."/>
            <person name="Gallardo Y."/>
            <person name="Ulloa R."/>
            <person name="Giaveno A."/>
            <person name="Degli Esposti M."/>
            <person name="Johnson D.B."/>
            <person name="Quatrini R."/>
        </authorList>
    </citation>
    <scope>NUCLEOTIDE SEQUENCE [LARGE SCALE GENOMIC DNA]</scope>
    <source>
        <strain evidence="1 2">GG1-14</strain>
    </source>
</reference>